<reference evidence="2" key="1">
    <citation type="submission" date="2022-08" db="EMBL/GenBank/DDBJ databases">
        <authorList>
            <person name="Tistechok S."/>
            <person name="Samborskyy M."/>
            <person name="Roman I."/>
        </authorList>
    </citation>
    <scope>NUCLEOTIDE SEQUENCE</scope>
    <source>
        <strain evidence="2">DSM 103496</strain>
    </source>
</reference>
<gene>
    <name evidence="2" type="ORF">NZH93_36950</name>
</gene>
<feature type="transmembrane region" description="Helical" evidence="1">
    <location>
        <begin position="62"/>
        <end position="87"/>
    </location>
</feature>
<proteinExistence type="predicted"/>
<name>A0A9X2VT65_9PSEU</name>
<dbReference type="PANTHER" id="PTHR38441:SF1">
    <property type="entry name" value="MEMBRANE PROTEIN"/>
    <property type="match status" value="1"/>
</dbReference>
<evidence type="ECO:0000313" key="3">
    <source>
        <dbReference type="Proteomes" id="UP001141259"/>
    </source>
</evidence>
<evidence type="ECO:0000313" key="2">
    <source>
        <dbReference type="EMBL" id="MCS7482466.1"/>
    </source>
</evidence>
<sequence length="111" mass="12293">MDDATTTTSTADWSAVHTRPDFVALRRAQRRFAFPVAGLFLAWYLLYVLLADFAHGFMATKLFGNVTTGLALGLLQFASTFAIAALYSRYANNTLDPLAEQIRSRIEGDRA</sequence>
<organism evidence="2 3">
    <name type="scientific">Umezawaea endophytica</name>
    <dbReference type="NCBI Taxonomy" id="1654476"/>
    <lineage>
        <taxon>Bacteria</taxon>
        <taxon>Bacillati</taxon>
        <taxon>Actinomycetota</taxon>
        <taxon>Actinomycetes</taxon>
        <taxon>Pseudonocardiales</taxon>
        <taxon>Pseudonocardiaceae</taxon>
        <taxon>Umezawaea</taxon>
    </lineage>
</organism>
<dbReference type="AlphaFoldDB" id="A0A9X2VT65"/>
<keyword evidence="1" id="KW-0472">Membrane</keyword>
<dbReference type="RefSeq" id="WP_259627931.1">
    <property type="nucleotide sequence ID" value="NZ_JANYMP010000024.1"/>
</dbReference>
<dbReference type="EMBL" id="JANYMP010000024">
    <property type="protein sequence ID" value="MCS7482466.1"/>
    <property type="molecule type" value="Genomic_DNA"/>
</dbReference>
<feature type="transmembrane region" description="Helical" evidence="1">
    <location>
        <begin position="32"/>
        <end position="50"/>
    </location>
</feature>
<dbReference type="PANTHER" id="PTHR38441">
    <property type="entry name" value="INTEGRAL MEMBRANE PROTEIN-RELATED"/>
    <property type="match status" value="1"/>
</dbReference>
<accession>A0A9X2VT65</accession>
<protein>
    <submittedName>
        <fullName evidence="2">DUF485 domain-containing protein</fullName>
    </submittedName>
</protein>
<keyword evidence="3" id="KW-1185">Reference proteome</keyword>
<dbReference type="Pfam" id="PF04341">
    <property type="entry name" value="DUF485"/>
    <property type="match status" value="1"/>
</dbReference>
<dbReference type="Proteomes" id="UP001141259">
    <property type="component" value="Unassembled WGS sequence"/>
</dbReference>
<dbReference type="InterPro" id="IPR007436">
    <property type="entry name" value="DUF485"/>
</dbReference>
<keyword evidence="1" id="KW-1133">Transmembrane helix</keyword>
<evidence type="ECO:0000256" key="1">
    <source>
        <dbReference type="SAM" id="Phobius"/>
    </source>
</evidence>
<comment type="caution">
    <text evidence="2">The sequence shown here is derived from an EMBL/GenBank/DDBJ whole genome shotgun (WGS) entry which is preliminary data.</text>
</comment>
<keyword evidence="1" id="KW-0812">Transmembrane</keyword>